<proteinExistence type="predicted"/>
<gene>
    <name evidence="1" type="ORF">MZV50_04960</name>
</gene>
<sequence>MTWRHLTTRDPIRLKSADDAPCWLPATREIDARVVVILGEEDDAPIVVQLHTPSIVGLDEAIGLHLTLVEAGAQWQDAGVVEVRRFQFPLGSPSLREGTVSSFVEGQLTYERWPFDLAEVFAEADGGGGSRMISSVELSQLVDYARTHDAAVTSVEAYELRGALEIPRVDLSIYGLDGNDEGLSDTQRIDLAAGYVSEMLALAEKTGHRFGYRVWVWPNADR</sequence>
<protein>
    <submittedName>
        <fullName evidence="1">Uncharacterized protein</fullName>
    </submittedName>
</protein>
<keyword evidence="2" id="KW-1185">Reference proteome</keyword>
<evidence type="ECO:0000313" key="1">
    <source>
        <dbReference type="EMBL" id="USQ96918.1"/>
    </source>
</evidence>
<organism evidence="1 2">
    <name type="scientific">Caulobacter segnis</name>
    <dbReference type="NCBI Taxonomy" id="88688"/>
    <lineage>
        <taxon>Bacteria</taxon>
        <taxon>Pseudomonadati</taxon>
        <taxon>Pseudomonadota</taxon>
        <taxon>Alphaproteobacteria</taxon>
        <taxon>Caulobacterales</taxon>
        <taxon>Caulobacteraceae</taxon>
        <taxon>Caulobacter</taxon>
    </lineage>
</organism>
<dbReference type="Proteomes" id="UP001057520">
    <property type="component" value="Chromosome"/>
</dbReference>
<evidence type="ECO:0000313" key="2">
    <source>
        <dbReference type="Proteomes" id="UP001057520"/>
    </source>
</evidence>
<name>A0ABY4ZW28_9CAUL</name>
<reference evidence="1 2" key="1">
    <citation type="submission" date="2022-04" db="EMBL/GenBank/DDBJ databases">
        <title>Genome sequence of soybean root-associated Caulobacter segnis RL271.</title>
        <authorList>
            <person name="Longley R."/>
            <person name="Bonito G."/>
            <person name="Trigodet F."/>
            <person name="Crosson S."/>
            <person name="Fiebig A."/>
        </authorList>
    </citation>
    <scope>NUCLEOTIDE SEQUENCE [LARGE SCALE GENOMIC DNA]</scope>
    <source>
        <strain evidence="1 2">RL271</strain>
    </source>
</reference>
<dbReference type="EMBL" id="CP096040">
    <property type="protein sequence ID" value="USQ96918.1"/>
    <property type="molecule type" value="Genomic_DNA"/>
</dbReference>
<accession>A0ABY4ZW28</accession>